<organism evidence="1">
    <name type="scientific">Timema californicum</name>
    <name type="common">California timema</name>
    <name type="synonym">Walking stick</name>
    <dbReference type="NCBI Taxonomy" id="61474"/>
    <lineage>
        <taxon>Eukaryota</taxon>
        <taxon>Metazoa</taxon>
        <taxon>Ecdysozoa</taxon>
        <taxon>Arthropoda</taxon>
        <taxon>Hexapoda</taxon>
        <taxon>Insecta</taxon>
        <taxon>Pterygota</taxon>
        <taxon>Neoptera</taxon>
        <taxon>Polyneoptera</taxon>
        <taxon>Phasmatodea</taxon>
        <taxon>Timematodea</taxon>
        <taxon>Timematoidea</taxon>
        <taxon>Timematidae</taxon>
        <taxon>Timema</taxon>
    </lineage>
</organism>
<sequence length="52" mass="5393">MKVSTAAQVLSHTMALLISGYVASGVMPGIALGAPRFAGLMDEIFDSSMVHL</sequence>
<accession>A0A7R9PFS3</accession>
<evidence type="ECO:0000313" key="1">
    <source>
        <dbReference type="EMBL" id="CAD7581219.1"/>
    </source>
</evidence>
<proteinExistence type="predicted"/>
<dbReference type="AlphaFoldDB" id="A0A7R9PFS3"/>
<gene>
    <name evidence="1" type="ORF">TCMB3V08_LOCUS13752</name>
</gene>
<dbReference type="EMBL" id="OE212172">
    <property type="protein sequence ID" value="CAD7581219.1"/>
    <property type="molecule type" value="Genomic_DNA"/>
</dbReference>
<name>A0A7R9PFS3_TIMCA</name>
<reference evidence="1" key="1">
    <citation type="submission" date="2020-11" db="EMBL/GenBank/DDBJ databases">
        <authorList>
            <person name="Tran Van P."/>
        </authorList>
    </citation>
    <scope>NUCLEOTIDE SEQUENCE</scope>
</reference>
<protein>
    <submittedName>
        <fullName evidence="1">(California timema) hypothetical protein</fullName>
    </submittedName>
</protein>